<keyword evidence="5 12" id="KW-0812">Transmembrane</keyword>
<dbReference type="GO" id="GO:0015031">
    <property type="term" value="P:protein transport"/>
    <property type="evidence" value="ECO:0007669"/>
    <property type="project" value="UniProtKB-KW"/>
</dbReference>
<evidence type="ECO:0000313" key="14">
    <source>
        <dbReference type="Proteomes" id="UP001217754"/>
    </source>
</evidence>
<evidence type="ECO:0000256" key="7">
    <source>
        <dbReference type="ARBA" id="ARBA00022927"/>
    </source>
</evidence>
<comment type="similarity">
    <text evidence="2">Belongs to the CHS7 family.</text>
</comment>
<dbReference type="RefSeq" id="XP_060122245.1">
    <property type="nucleotide sequence ID" value="XM_060266262.1"/>
</dbReference>
<keyword evidence="9 12" id="KW-0472">Membrane</keyword>
<evidence type="ECO:0000256" key="6">
    <source>
        <dbReference type="ARBA" id="ARBA00022824"/>
    </source>
</evidence>
<gene>
    <name evidence="13" type="primary">CHS7</name>
    <name evidence="13" type="ORF">MJAP1_002320</name>
</gene>
<evidence type="ECO:0000256" key="12">
    <source>
        <dbReference type="SAM" id="Phobius"/>
    </source>
</evidence>
<dbReference type="GeneID" id="85225971"/>
<evidence type="ECO:0000256" key="8">
    <source>
        <dbReference type="ARBA" id="ARBA00022989"/>
    </source>
</evidence>
<name>A0AAF0EY74_9BASI</name>
<evidence type="ECO:0000256" key="10">
    <source>
        <dbReference type="ARBA" id="ARBA00023316"/>
    </source>
</evidence>
<dbReference type="PANTHER" id="PTHR35329">
    <property type="entry name" value="CHITIN SYNTHASE EXPORT CHAPERONE"/>
    <property type="match status" value="1"/>
</dbReference>
<feature type="region of interest" description="Disordered" evidence="11">
    <location>
        <begin position="302"/>
        <end position="352"/>
    </location>
</feature>
<evidence type="ECO:0000256" key="11">
    <source>
        <dbReference type="SAM" id="MobiDB-lite"/>
    </source>
</evidence>
<evidence type="ECO:0000313" key="13">
    <source>
        <dbReference type="EMBL" id="WFD39348.1"/>
    </source>
</evidence>
<feature type="transmembrane region" description="Helical" evidence="12">
    <location>
        <begin position="108"/>
        <end position="135"/>
    </location>
</feature>
<dbReference type="GO" id="GO:0051082">
    <property type="term" value="F:unfolded protein binding"/>
    <property type="evidence" value="ECO:0007669"/>
    <property type="project" value="TreeGrafter"/>
</dbReference>
<dbReference type="AlphaFoldDB" id="A0AAF0EY74"/>
<protein>
    <recommendedName>
        <fullName evidence="3">Chitin synthase export chaperone</fullName>
    </recommendedName>
</protein>
<evidence type="ECO:0000256" key="1">
    <source>
        <dbReference type="ARBA" id="ARBA00004477"/>
    </source>
</evidence>
<dbReference type="InterPro" id="IPR022057">
    <property type="entry name" value="Chs7"/>
</dbReference>
<feature type="compositionally biased region" description="Low complexity" evidence="11">
    <location>
        <begin position="306"/>
        <end position="317"/>
    </location>
</feature>
<feature type="transmembrane region" description="Helical" evidence="12">
    <location>
        <begin position="244"/>
        <end position="265"/>
    </location>
</feature>
<evidence type="ECO:0000256" key="2">
    <source>
        <dbReference type="ARBA" id="ARBA00009274"/>
    </source>
</evidence>
<feature type="transmembrane region" description="Helical" evidence="12">
    <location>
        <begin position="215"/>
        <end position="232"/>
    </location>
</feature>
<evidence type="ECO:0000256" key="5">
    <source>
        <dbReference type="ARBA" id="ARBA00022692"/>
    </source>
</evidence>
<reference evidence="13" key="1">
    <citation type="submission" date="2023-03" db="EMBL/GenBank/DDBJ databases">
        <title>Mating type loci evolution in Malassezia.</title>
        <authorList>
            <person name="Coelho M.A."/>
        </authorList>
    </citation>
    <scope>NUCLEOTIDE SEQUENCE</scope>
    <source>
        <strain evidence="13">CBS 9431</strain>
    </source>
</reference>
<dbReference type="GO" id="GO:0005789">
    <property type="term" value="C:endoplasmic reticulum membrane"/>
    <property type="evidence" value="ECO:0007669"/>
    <property type="project" value="UniProtKB-SubCell"/>
</dbReference>
<comment type="subcellular location">
    <subcellularLocation>
        <location evidence="1">Endoplasmic reticulum membrane</location>
        <topology evidence="1">Multi-pass membrane protein</topology>
    </subcellularLocation>
</comment>
<organism evidence="13 14">
    <name type="scientific">Malassezia japonica</name>
    <dbReference type="NCBI Taxonomy" id="223818"/>
    <lineage>
        <taxon>Eukaryota</taxon>
        <taxon>Fungi</taxon>
        <taxon>Dikarya</taxon>
        <taxon>Basidiomycota</taxon>
        <taxon>Ustilaginomycotina</taxon>
        <taxon>Malasseziomycetes</taxon>
        <taxon>Malasseziales</taxon>
        <taxon>Malasseziaceae</taxon>
        <taxon>Malassezia</taxon>
    </lineage>
</organism>
<sequence length="352" mass="39392">MPFSFGNYNGTCNSMALVSCPLLGSELGIVPECYSRNIDINNTIIFQPATCIIHIAAIIMTAIMVWHVHSKYTAVGRKEIVFFFYLYGFSELLVLFLDSAVIPTHTGAYLWFTAIYIGLKTCIFWCLMLNGFVGFQFAEDGTALSLWTLRISTLIFWVVGFVVSAFAFKNQPQGSQAGVWFFEFIFPLIMVLIYIVSQVILVLRTLDDFWPINDIVFGTLAFVSGLILMYGFNNQICEHVKHYIDGTFFGALCMLFSVMMVYKYWDSITKEDLEFSVGSKHSAWDAKEPLVSSDFDGSVQSYDAGRSPVSSRAFSSRPPSPPRKESGASQYTIGKAMPHSFSDAGSGLPQHR</sequence>
<keyword evidence="14" id="KW-1185">Reference proteome</keyword>
<dbReference type="GO" id="GO:0071555">
    <property type="term" value="P:cell wall organization"/>
    <property type="evidence" value="ECO:0007669"/>
    <property type="project" value="UniProtKB-KW"/>
</dbReference>
<keyword evidence="4" id="KW-0813">Transport</keyword>
<evidence type="ECO:0000256" key="4">
    <source>
        <dbReference type="ARBA" id="ARBA00022448"/>
    </source>
</evidence>
<dbReference type="GO" id="GO:0006457">
    <property type="term" value="P:protein folding"/>
    <property type="evidence" value="ECO:0007669"/>
    <property type="project" value="TreeGrafter"/>
</dbReference>
<accession>A0AAF0EY74</accession>
<keyword evidence="8 12" id="KW-1133">Transmembrane helix</keyword>
<keyword evidence="6" id="KW-0256">Endoplasmic reticulum</keyword>
<dbReference type="Pfam" id="PF12271">
    <property type="entry name" value="Chs7"/>
    <property type="match status" value="1"/>
</dbReference>
<feature type="transmembrane region" description="Helical" evidence="12">
    <location>
        <begin position="80"/>
        <end position="102"/>
    </location>
</feature>
<keyword evidence="7" id="KW-0653">Protein transport</keyword>
<dbReference type="Proteomes" id="UP001217754">
    <property type="component" value="Chromosome 3"/>
</dbReference>
<evidence type="ECO:0000256" key="9">
    <source>
        <dbReference type="ARBA" id="ARBA00023136"/>
    </source>
</evidence>
<feature type="transmembrane region" description="Helical" evidence="12">
    <location>
        <begin position="180"/>
        <end position="203"/>
    </location>
</feature>
<proteinExistence type="inferred from homology"/>
<feature type="transmembrane region" description="Helical" evidence="12">
    <location>
        <begin position="44"/>
        <end position="68"/>
    </location>
</feature>
<evidence type="ECO:0000256" key="3">
    <source>
        <dbReference type="ARBA" id="ARBA00018354"/>
    </source>
</evidence>
<dbReference type="EMBL" id="CP119960">
    <property type="protein sequence ID" value="WFD39348.1"/>
    <property type="molecule type" value="Genomic_DNA"/>
</dbReference>
<feature type="transmembrane region" description="Helical" evidence="12">
    <location>
        <begin position="147"/>
        <end position="168"/>
    </location>
</feature>
<keyword evidence="10" id="KW-0961">Cell wall biogenesis/degradation</keyword>
<dbReference type="PANTHER" id="PTHR35329:SF2">
    <property type="entry name" value="CHITIN SYNTHASE EXPORT CHAPERONE"/>
    <property type="match status" value="1"/>
</dbReference>